<accession>A0A933IAD8</accession>
<evidence type="ECO:0000313" key="3">
    <source>
        <dbReference type="Proteomes" id="UP000736328"/>
    </source>
</evidence>
<name>A0A933IAD8_UNCT6</name>
<dbReference type="InterPro" id="IPR021448">
    <property type="entry name" value="DUF3098"/>
</dbReference>
<dbReference type="AlphaFoldDB" id="A0A933IAD8"/>
<evidence type="ECO:0000256" key="1">
    <source>
        <dbReference type="SAM" id="Phobius"/>
    </source>
</evidence>
<feature type="transmembrane region" description="Helical" evidence="1">
    <location>
        <begin position="32"/>
        <end position="54"/>
    </location>
</feature>
<protein>
    <submittedName>
        <fullName evidence="2">DUF3098 domain-containing protein</fullName>
    </submittedName>
</protein>
<evidence type="ECO:0000313" key="2">
    <source>
        <dbReference type="EMBL" id="MBI4726825.1"/>
    </source>
</evidence>
<dbReference type="Pfam" id="PF11297">
    <property type="entry name" value="DUF3098"/>
    <property type="match status" value="1"/>
</dbReference>
<dbReference type="Proteomes" id="UP000736328">
    <property type="component" value="Unassembled WGS sequence"/>
</dbReference>
<organism evidence="2 3">
    <name type="scientific">candidate division TA06 bacterium</name>
    <dbReference type="NCBI Taxonomy" id="2250710"/>
    <lineage>
        <taxon>Bacteria</taxon>
        <taxon>Bacteria division TA06</taxon>
    </lineage>
</organism>
<feature type="transmembrane region" description="Helical" evidence="1">
    <location>
        <begin position="74"/>
        <end position="95"/>
    </location>
</feature>
<reference evidence="2" key="1">
    <citation type="submission" date="2020-07" db="EMBL/GenBank/DDBJ databases">
        <title>Huge and variable diversity of episymbiotic CPR bacteria and DPANN archaea in groundwater ecosystems.</title>
        <authorList>
            <person name="He C.Y."/>
            <person name="Keren R."/>
            <person name="Whittaker M."/>
            <person name="Farag I.F."/>
            <person name="Doudna J."/>
            <person name="Cate J.H.D."/>
            <person name="Banfield J.F."/>
        </authorList>
    </citation>
    <scope>NUCLEOTIDE SEQUENCE</scope>
    <source>
        <strain evidence="2">NC_groundwater_1520_Pr4_B-0.1um_53_5</strain>
    </source>
</reference>
<comment type="caution">
    <text evidence="2">The sequence shown here is derived from an EMBL/GenBank/DDBJ whole genome shotgun (WGS) entry which is preliminary data.</text>
</comment>
<proteinExistence type="predicted"/>
<dbReference type="EMBL" id="JACQXR010000084">
    <property type="protein sequence ID" value="MBI4726825.1"/>
    <property type="molecule type" value="Genomic_DNA"/>
</dbReference>
<sequence length="96" mass="10381">MSKKELKNKSKATPDKQVQVVETPLGFTRKNYILFGAALALIVLGFLFLTSPVFGGGFPFVHPFKGGVDGWLTMNLAPIMLVLGYCVVIPAAIIVK</sequence>
<gene>
    <name evidence="2" type="ORF">HY768_06325</name>
</gene>
<keyword evidence="1" id="KW-0812">Transmembrane</keyword>
<keyword evidence="1" id="KW-0472">Membrane</keyword>
<keyword evidence="1" id="KW-1133">Transmembrane helix</keyword>